<evidence type="ECO:0000313" key="1">
    <source>
        <dbReference type="EMBL" id="DAE08241.1"/>
    </source>
</evidence>
<protein>
    <submittedName>
        <fullName evidence="1">Uncharacterized protein</fullName>
    </submittedName>
</protein>
<dbReference type="EMBL" id="BK015466">
    <property type="protein sequence ID" value="DAE08241.1"/>
    <property type="molecule type" value="Genomic_DNA"/>
</dbReference>
<accession>A0A8S5PP85</accession>
<reference evidence="1" key="1">
    <citation type="journal article" date="2021" name="Proc. Natl. Acad. Sci. U.S.A.">
        <title>A Catalog of Tens of Thousands of Viruses from Human Metagenomes Reveals Hidden Associations with Chronic Diseases.</title>
        <authorList>
            <person name="Tisza M.J."/>
            <person name="Buck C.B."/>
        </authorList>
    </citation>
    <scope>NUCLEOTIDE SEQUENCE</scope>
    <source>
        <strain evidence="1">CtrgQ8</strain>
    </source>
</reference>
<organism evidence="1">
    <name type="scientific">Siphoviridae sp. ctrgQ8</name>
    <dbReference type="NCBI Taxonomy" id="2825689"/>
    <lineage>
        <taxon>Viruses</taxon>
        <taxon>Duplodnaviria</taxon>
        <taxon>Heunggongvirae</taxon>
        <taxon>Uroviricota</taxon>
        <taxon>Caudoviricetes</taxon>
    </lineage>
</organism>
<sequence>MIVYPIIFFVSFATKNNIICSHKIINISQNHGCSFF</sequence>
<name>A0A8S5PP85_9CAUD</name>
<proteinExistence type="predicted"/>